<feature type="signal peptide" evidence="1">
    <location>
        <begin position="1"/>
        <end position="23"/>
    </location>
</feature>
<organism evidence="3 4">
    <name type="scientific">Victivallis vadensis</name>
    <dbReference type="NCBI Taxonomy" id="172901"/>
    <lineage>
        <taxon>Bacteria</taxon>
        <taxon>Pseudomonadati</taxon>
        <taxon>Lentisphaerota</taxon>
        <taxon>Lentisphaeria</taxon>
        <taxon>Victivallales</taxon>
        <taxon>Victivallaceae</taxon>
        <taxon>Victivallis</taxon>
    </lineage>
</organism>
<gene>
    <name evidence="3" type="ORF">C8D82_1625</name>
</gene>
<dbReference type="RefSeq" id="WP_116886075.1">
    <property type="nucleotide sequence ID" value="NZ_CABMMC010000009.1"/>
</dbReference>
<evidence type="ECO:0000313" key="3">
    <source>
        <dbReference type="EMBL" id="PVY31163.1"/>
    </source>
</evidence>
<feature type="domain" description="DUF1565" evidence="2">
    <location>
        <begin position="31"/>
        <end position="86"/>
    </location>
</feature>
<accession>A0A2U1AAH7</accession>
<keyword evidence="3" id="KW-0456">Lyase</keyword>
<dbReference type="InterPro" id="IPR012334">
    <property type="entry name" value="Pectin_lyas_fold"/>
</dbReference>
<evidence type="ECO:0000313" key="4">
    <source>
        <dbReference type="Proteomes" id="UP000245959"/>
    </source>
</evidence>
<dbReference type="GeneID" id="78297334"/>
<dbReference type="SUPFAM" id="SSF51126">
    <property type="entry name" value="Pectin lyase-like"/>
    <property type="match status" value="1"/>
</dbReference>
<dbReference type="InterPro" id="IPR011050">
    <property type="entry name" value="Pectin_lyase_fold/virulence"/>
</dbReference>
<keyword evidence="1" id="KW-0732">Signal</keyword>
<dbReference type="Proteomes" id="UP000245959">
    <property type="component" value="Unassembled WGS sequence"/>
</dbReference>
<keyword evidence="4" id="KW-1185">Reference proteome</keyword>
<proteinExistence type="predicted"/>
<reference evidence="3 4" key="1">
    <citation type="submission" date="2018-04" db="EMBL/GenBank/DDBJ databases">
        <title>Genomic Encyclopedia of Type Strains, Phase IV (KMG-IV): sequencing the most valuable type-strain genomes for metagenomic binning, comparative biology and taxonomic classification.</title>
        <authorList>
            <person name="Goeker M."/>
        </authorList>
    </citation>
    <scope>NUCLEOTIDE SEQUENCE [LARGE SCALE GENOMIC DNA]</scope>
    <source>
        <strain evidence="3 4">DSM 14823</strain>
    </source>
</reference>
<dbReference type="OrthoDB" id="1016457at2"/>
<sequence>MNLRQLWQTALTLSSLTFQAASADWYVSLSTGNNRNSGTRQAPLKNIWKAIEMAAGGDTIHVAEGNYPGKMSCGWIDLKKPVSLIGGYNADFSTRDPLAHHTMLRPKNEQNATKPAFGTLTVKTRKSGANASVLIDGFIFDHTAANSYHPAEGKPEGFSDGMLTIPPAKGKTRYPSIDKALLNAETDGSLTVQNCLFLNGGNYAILAAHFSGTVRILNNVFIGNRMTAADVRSTNGKPGMVDFEFADNTLLFTWTRTKAFEDMGFGVRANADMSTNIHHNIIGLNTMSGFDNTKGSDKTKQVRLDNNIFFLNKAADVTVTISPSIKFMKVEDDGFDDLGDADGMVSVKDNIGLKDPELFKGVIDMKYLEAFLNATYSEEIDYDENSPMNQFRAALGLNKQGKITSKVSMFANPYPFDSAIKFFGAVQDIGAQKPPQERR</sequence>
<protein>
    <submittedName>
        <fullName evidence="3">Parallel beta helix pectate lyase-like protein</fullName>
    </submittedName>
</protein>
<dbReference type="InterPro" id="IPR011459">
    <property type="entry name" value="DUF1565"/>
</dbReference>
<dbReference type="AlphaFoldDB" id="A0A2U1AAH7"/>
<evidence type="ECO:0000259" key="2">
    <source>
        <dbReference type="Pfam" id="PF07602"/>
    </source>
</evidence>
<dbReference type="EMBL" id="QEKH01000062">
    <property type="protein sequence ID" value="PVY31163.1"/>
    <property type="molecule type" value="Genomic_DNA"/>
</dbReference>
<dbReference type="Gene3D" id="2.160.20.10">
    <property type="entry name" value="Single-stranded right-handed beta-helix, Pectin lyase-like"/>
    <property type="match status" value="1"/>
</dbReference>
<dbReference type="Pfam" id="PF07602">
    <property type="entry name" value="DUF1565"/>
    <property type="match status" value="1"/>
</dbReference>
<name>A0A2U1AAH7_9BACT</name>
<feature type="chain" id="PRO_5015601778" evidence="1">
    <location>
        <begin position="24"/>
        <end position="439"/>
    </location>
</feature>
<dbReference type="GO" id="GO:0016829">
    <property type="term" value="F:lyase activity"/>
    <property type="evidence" value="ECO:0007669"/>
    <property type="project" value="UniProtKB-KW"/>
</dbReference>
<comment type="caution">
    <text evidence="3">The sequence shown here is derived from an EMBL/GenBank/DDBJ whole genome shotgun (WGS) entry which is preliminary data.</text>
</comment>
<evidence type="ECO:0000256" key="1">
    <source>
        <dbReference type="SAM" id="SignalP"/>
    </source>
</evidence>